<dbReference type="InterPro" id="IPR029052">
    <property type="entry name" value="Metallo-depent_PP-like"/>
</dbReference>
<protein>
    <submittedName>
        <fullName evidence="6">Metallophosphoesterase</fullName>
    </submittedName>
</protein>
<dbReference type="PROSITE" id="PS51257">
    <property type="entry name" value="PROKAR_LIPOPROTEIN"/>
    <property type="match status" value="1"/>
</dbReference>
<dbReference type="SUPFAM" id="SSF56300">
    <property type="entry name" value="Metallo-dependent phosphatases"/>
    <property type="match status" value="1"/>
</dbReference>
<dbReference type="RefSeq" id="WP_304420270.1">
    <property type="nucleotide sequence ID" value="NZ_JANCMU010000002.1"/>
</dbReference>
<dbReference type="Gene3D" id="3.60.21.10">
    <property type="match status" value="1"/>
</dbReference>
<proteinExistence type="predicted"/>
<dbReference type="InterPro" id="IPR005565">
    <property type="entry name" value="Hemolysn_activator_HlyB_C"/>
</dbReference>
<feature type="domain" description="Haemolysin activator HlyB C-terminal" evidence="5">
    <location>
        <begin position="1071"/>
        <end position="1172"/>
    </location>
</feature>
<accession>A0A9X4RU23</accession>
<dbReference type="InterPro" id="IPR004843">
    <property type="entry name" value="Calcineurin-like_PHP"/>
</dbReference>
<evidence type="ECO:0000256" key="2">
    <source>
        <dbReference type="ARBA" id="ARBA00022801"/>
    </source>
</evidence>
<dbReference type="GO" id="GO:0016787">
    <property type="term" value="F:hydrolase activity"/>
    <property type="evidence" value="ECO:0007669"/>
    <property type="project" value="UniProtKB-KW"/>
</dbReference>
<feature type="signal peptide" evidence="3">
    <location>
        <begin position="1"/>
        <end position="18"/>
    </location>
</feature>
<dbReference type="Pfam" id="PF03865">
    <property type="entry name" value="ShlB"/>
    <property type="match status" value="1"/>
</dbReference>
<keyword evidence="1 3" id="KW-0732">Signal</keyword>
<dbReference type="PANTHER" id="PTHR10161">
    <property type="entry name" value="TARTRATE-RESISTANT ACID PHOSPHATASE TYPE 5"/>
    <property type="match status" value="1"/>
</dbReference>
<feature type="domain" description="Calcineurin-like phosphoesterase" evidence="4">
    <location>
        <begin position="43"/>
        <end position="234"/>
    </location>
</feature>
<evidence type="ECO:0000313" key="6">
    <source>
        <dbReference type="EMBL" id="MDG4945703.1"/>
    </source>
</evidence>
<evidence type="ECO:0000313" key="7">
    <source>
        <dbReference type="Proteomes" id="UP001152599"/>
    </source>
</evidence>
<evidence type="ECO:0000256" key="1">
    <source>
        <dbReference type="ARBA" id="ARBA00022729"/>
    </source>
</evidence>
<dbReference type="EMBL" id="JANCMU010000002">
    <property type="protein sequence ID" value="MDG4945703.1"/>
    <property type="molecule type" value="Genomic_DNA"/>
</dbReference>
<dbReference type="PANTHER" id="PTHR10161:SF14">
    <property type="entry name" value="TARTRATE-RESISTANT ACID PHOSPHATASE TYPE 5"/>
    <property type="match status" value="1"/>
</dbReference>
<organism evidence="6 7">
    <name type="scientific">Profundicola chukchiensis</name>
    <dbReference type="NCBI Taxonomy" id="2961959"/>
    <lineage>
        <taxon>Bacteria</taxon>
        <taxon>Pseudomonadati</taxon>
        <taxon>Bacteroidota</taxon>
        <taxon>Flavobacteriia</taxon>
        <taxon>Flavobacteriales</taxon>
        <taxon>Weeksellaceae</taxon>
        <taxon>Profundicola</taxon>
    </lineage>
</organism>
<evidence type="ECO:0000259" key="5">
    <source>
        <dbReference type="Pfam" id="PF03865"/>
    </source>
</evidence>
<dbReference type="InterPro" id="IPR051558">
    <property type="entry name" value="Metallophosphoesterase_PAP"/>
</dbReference>
<reference evidence="6" key="1">
    <citation type="submission" date="2022-07" db="EMBL/GenBank/DDBJ databases">
        <title>Description and genome-wide analysis of Profundicola chukchiensis gen. nov., sp. nov., marine bacteria isolated from bottom sediments of the Chukchi Sea.</title>
        <authorList>
            <person name="Romanenko L."/>
            <person name="Otstavnykh N."/>
            <person name="Kurilenko V."/>
            <person name="Eremeev V."/>
            <person name="Velansky P."/>
            <person name="Mikhailov V."/>
            <person name="Isaeva M."/>
        </authorList>
    </citation>
    <scope>NUCLEOTIDE SEQUENCE</scope>
    <source>
        <strain evidence="6">KMM 9713</strain>
    </source>
</reference>
<keyword evidence="7" id="KW-1185">Reference proteome</keyword>
<evidence type="ECO:0000256" key="3">
    <source>
        <dbReference type="SAM" id="SignalP"/>
    </source>
</evidence>
<evidence type="ECO:0000259" key="4">
    <source>
        <dbReference type="Pfam" id="PF00149"/>
    </source>
</evidence>
<name>A0A9X4RU23_9FLAO</name>
<gene>
    <name evidence="6" type="ORF">NMK71_04695</name>
</gene>
<feature type="chain" id="PRO_5040884659" evidence="3">
    <location>
        <begin position="19"/>
        <end position="1217"/>
    </location>
</feature>
<comment type="caution">
    <text evidence="6">The sequence shown here is derived from an EMBL/GenBank/DDBJ whole genome shotgun (WGS) entry which is preliminary data.</text>
</comment>
<dbReference type="AlphaFoldDB" id="A0A9X4RU23"/>
<dbReference type="Proteomes" id="UP001152599">
    <property type="component" value="Unassembled WGS sequence"/>
</dbReference>
<sequence length="1217" mass="138755">MIKYLPLLYLFLIVQSCATYETQYAADESMEAISSDAEVLHSFYLIGDAGIRYTQDVVLKDVLEASKDAGENSTLLFLGDNIYWKGMPAEDHPEREEKEIILDAQIALGKQFPGNTIFIAGNHDWYSGLKGLERQRERVQETLGKKSFYPDDGCGFKRIKMGDELVLIVIDSQWYITNWDNHPTMNDDCDIKTKAQFWEEVESEIKKADGKTTLIAIHNPVLTNGSHGGQYSFKSHMKPLPVLGSFKNLFRKTGGVSNTDNQNNIYRELSDRLKAYSQFGNKVIFVSGHDHNLQFIQKDNVTQIVSGSGAKKSATRLTNGGKFSSSDQGYARLDVMKDGSSQVHFYSSDLGKEIYAAKIFPENKDYKEPEFKEIQTQATAKIYEDDRLNKSKFYTFIWGKRHRKHYGTEVTVPSVDLSNYLGGLTPVRKGGGHQSKSLHMVNPEGKEYVMRALKKSATQFIQAVGFKDQYVQDSFNETATEDLILDVFTGAHPYAPFTVAGLSESIGVLYANPTLVYVPKQKTLGKYNEIFGDELYMIEEKVTDGHGDLESFANADEVINTYDLFKQIRKDEDNQVDQRAFLRARLFDMVIGDWDRHYDQWKWAVKNDGKKETYVAIPRDRDQAFSNMSDGLLMGYLTRSIPNLSLMQKYTAEPRNIKRFNLEPYPLDVALLPDMTMQDWKEEIAFIQANLTDEVIEQSMSVMPKEVQDESFTHIVETLKKRRDNLSNYGMEYFEVVNKTATITGTDKDDFFEVQRLADGSTEVSVYRIKGGEKKDRFHHKVFSPEFTKEIWLYGLDDKDVFHVYGDGKAKIKVRIIGGQNHDVYRIENPRKLKVYDYKSKKSTFENKNVNKRLTDHYKTNVYDYHNIKYNNLVWAFPALGYNPDNGIMIGPSLTYTVNNFEQNPFSQKHQAQLKFFTATEGVEVSYLGEFARVLGDANLILEGLYQSPYYSKNFFGYGMNSVYNDEVALDYNRTLVEEFRFKPSLKLQKQNGQFYQLGLSYQSMELDKTANRFVSETDQIEEAAFSQQNFVGVFGRFNYENKDNPVFPSLAMLLNVEAGYKANLDRDGHGYTYIHPSLGFSHKLVPSGDLVLATLFKAQINSTEDIEYYQAASIGGDNGLRGFRNQRFTGKTSFTQSSDLRWKVGSLKTPILPISFGIYGGFDYGRVWSDYDISDIWKTSYGGGVFLHGAEKVGLKASYFRSEDGGRFVIGAGFGF</sequence>
<dbReference type="Pfam" id="PF00149">
    <property type="entry name" value="Metallophos"/>
    <property type="match status" value="1"/>
</dbReference>
<keyword evidence="2" id="KW-0378">Hydrolase</keyword>